<keyword evidence="1" id="KW-1133">Transmembrane helix</keyword>
<reference evidence="2" key="1">
    <citation type="submission" date="2021-01" db="UniProtKB">
        <authorList>
            <consortium name="EnsemblMetazoa"/>
        </authorList>
    </citation>
    <scope>IDENTIFICATION</scope>
</reference>
<dbReference type="Proteomes" id="UP000594260">
    <property type="component" value="Unplaced"/>
</dbReference>
<dbReference type="RefSeq" id="XP_022662772.1">
    <property type="nucleotide sequence ID" value="XM_022807037.1"/>
</dbReference>
<keyword evidence="1" id="KW-0812">Transmembrane</keyword>
<dbReference type="OrthoDB" id="6496604at2759"/>
<proteinExistence type="predicted"/>
<accession>A0A7M7K8P5</accession>
<protein>
    <submittedName>
        <fullName evidence="2">Uncharacterized protein</fullName>
    </submittedName>
</protein>
<sequence>MMLILKYKNDPHYKFSLVSGATPWNLLVTVVLWMASGILWYFNNLTLAVAAFILGVFMCLVNALNSVGDFLREKSVREPAKLLQMISSVDWFLPEYSDHVSPMTSASVSASCLNWSASGTLLDPKTAGVSASCCERLNEMHGGDSSAGTPMHVGVLALSNSRVFNSCDLTEDIVRQPLI</sequence>
<feature type="transmembrane region" description="Helical" evidence="1">
    <location>
        <begin position="48"/>
        <end position="67"/>
    </location>
</feature>
<keyword evidence="3" id="KW-1185">Reference proteome</keyword>
<dbReference type="AlphaFoldDB" id="A0A7M7K8P5"/>
<dbReference type="KEGG" id="vde:111250975"/>
<feature type="transmembrane region" description="Helical" evidence="1">
    <location>
        <begin position="21"/>
        <end position="42"/>
    </location>
</feature>
<dbReference type="InParanoid" id="A0A7M7K8P5"/>
<organism evidence="2 3">
    <name type="scientific">Varroa destructor</name>
    <name type="common">Honeybee mite</name>
    <dbReference type="NCBI Taxonomy" id="109461"/>
    <lineage>
        <taxon>Eukaryota</taxon>
        <taxon>Metazoa</taxon>
        <taxon>Ecdysozoa</taxon>
        <taxon>Arthropoda</taxon>
        <taxon>Chelicerata</taxon>
        <taxon>Arachnida</taxon>
        <taxon>Acari</taxon>
        <taxon>Parasitiformes</taxon>
        <taxon>Mesostigmata</taxon>
        <taxon>Gamasina</taxon>
        <taxon>Dermanyssoidea</taxon>
        <taxon>Varroidae</taxon>
        <taxon>Varroa</taxon>
    </lineage>
</organism>
<dbReference type="EnsemblMetazoa" id="XM_022807037">
    <property type="protein sequence ID" value="XP_022662772"/>
    <property type="gene ID" value="LOC111250975"/>
</dbReference>
<keyword evidence="1" id="KW-0472">Membrane</keyword>
<evidence type="ECO:0000313" key="2">
    <source>
        <dbReference type="EnsemblMetazoa" id="XP_022662772"/>
    </source>
</evidence>
<evidence type="ECO:0000313" key="3">
    <source>
        <dbReference type="Proteomes" id="UP000594260"/>
    </source>
</evidence>
<name>A0A7M7K8P5_VARDE</name>
<evidence type="ECO:0000256" key="1">
    <source>
        <dbReference type="SAM" id="Phobius"/>
    </source>
</evidence>
<dbReference type="GeneID" id="111250975"/>